<evidence type="ECO:0000313" key="11">
    <source>
        <dbReference type="Proteomes" id="UP001226867"/>
    </source>
</evidence>
<organism evidence="10 11">
    <name type="scientific">Variovorax ginsengisoli</name>
    <dbReference type="NCBI Taxonomy" id="363844"/>
    <lineage>
        <taxon>Bacteria</taxon>
        <taxon>Pseudomonadati</taxon>
        <taxon>Pseudomonadota</taxon>
        <taxon>Betaproteobacteria</taxon>
        <taxon>Burkholderiales</taxon>
        <taxon>Comamonadaceae</taxon>
        <taxon>Variovorax</taxon>
    </lineage>
</organism>
<evidence type="ECO:0000256" key="5">
    <source>
        <dbReference type="ARBA" id="ARBA00022777"/>
    </source>
</evidence>
<evidence type="ECO:0000256" key="7">
    <source>
        <dbReference type="SAM" id="Phobius"/>
    </source>
</evidence>
<keyword evidence="7" id="KW-0472">Membrane</keyword>
<keyword evidence="7" id="KW-1133">Transmembrane helix</keyword>
<dbReference type="InterPro" id="IPR011006">
    <property type="entry name" value="CheY-like_superfamily"/>
</dbReference>
<dbReference type="Proteomes" id="UP001226867">
    <property type="component" value="Unassembled WGS sequence"/>
</dbReference>
<dbReference type="Gene3D" id="3.30.565.10">
    <property type="entry name" value="Histidine kinase-like ATPase, C-terminal domain"/>
    <property type="match status" value="1"/>
</dbReference>
<keyword evidence="3 6" id="KW-0597">Phosphoprotein</keyword>
<evidence type="ECO:0000313" key="10">
    <source>
        <dbReference type="EMBL" id="MDP9900818.1"/>
    </source>
</evidence>
<dbReference type="SMART" id="SM00448">
    <property type="entry name" value="REC"/>
    <property type="match status" value="1"/>
</dbReference>
<keyword evidence="4" id="KW-0808">Transferase</keyword>
<feature type="transmembrane region" description="Helical" evidence="7">
    <location>
        <begin position="62"/>
        <end position="83"/>
    </location>
</feature>
<dbReference type="EMBL" id="JAUSRO010000009">
    <property type="protein sequence ID" value="MDP9900818.1"/>
    <property type="molecule type" value="Genomic_DNA"/>
</dbReference>
<keyword evidence="11" id="KW-1185">Reference proteome</keyword>
<dbReference type="SMART" id="SM00387">
    <property type="entry name" value="HATPase_c"/>
    <property type="match status" value="1"/>
</dbReference>
<feature type="transmembrane region" description="Helical" evidence="7">
    <location>
        <begin position="122"/>
        <end position="144"/>
    </location>
</feature>
<dbReference type="InterPro" id="IPR005467">
    <property type="entry name" value="His_kinase_dom"/>
</dbReference>
<feature type="modified residue" description="4-aspartylphosphate" evidence="6">
    <location>
        <position position="555"/>
    </location>
</feature>
<dbReference type="PANTHER" id="PTHR43047">
    <property type="entry name" value="TWO-COMPONENT HISTIDINE PROTEIN KINASE"/>
    <property type="match status" value="1"/>
</dbReference>
<gene>
    <name evidence="10" type="ORF">J2W36_003084</name>
</gene>
<dbReference type="Pfam" id="PF00512">
    <property type="entry name" value="HisKA"/>
    <property type="match status" value="1"/>
</dbReference>
<dbReference type="PROSITE" id="PS50110">
    <property type="entry name" value="RESPONSE_REGULATORY"/>
    <property type="match status" value="1"/>
</dbReference>
<dbReference type="Pfam" id="PF02518">
    <property type="entry name" value="HATPase_c"/>
    <property type="match status" value="1"/>
</dbReference>
<dbReference type="PANTHER" id="PTHR43047:SF9">
    <property type="entry name" value="HISTIDINE KINASE"/>
    <property type="match status" value="1"/>
</dbReference>
<dbReference type="Gene3D" id="1.10.287.130">
    <property type="match status" value="1"/>
</dbReference>
<evidence type="ECO:0000259" key="9">
    <source>
        <dbReference type="PROSITE" id="PS50110"/>
    </source>
</evidence>
<evidence type="ECO:0000256" key="2">
    <source>
        <dbReference type="ARBA" id="ARBA00012438"/>
    </source>
</evidence>
<dbReference type="SUPFAM" id="SSF52172">
    <property type="entry name" value="CheY-like"/>
    <property type="match status" value="1"/>
</dbReference>
<dbReference type="SUPFAM" id="SSF55874">
    <property type="entry name" value="ATPase domain of HSP90 chaperone/DNA topoisomerase II/histidine kinase"/>
    <property type="match status" value="1"/>
</dbReference>
<protein>
    <recommendedName>
        <fullName evidence="2">histidine kinase</fullName>
        <ecNumber evidence="2">2.7.13.3</ecNumber>
    </recommendedName>
</protein>
<dbReference type="RefSeq" id="WP_307690607.1">
    <property type="nucleotide sequence ID" value="NZ_JAUSRO010000009.1"/>
</dbReference>
<dbReference type="PROSITE" id="PS50109">
    <property type="entry name" value="HIS_KIN"/>
    <property type="match status" value="1"/>
</dbReference>
<feature type="domain" description="Histidine kinase" evidence="8">
    <location>
        <begin position="263"/>
        <end position="476"/>
    </location>
</feature>
<dbReference type="CDD" id="cd00075">
    <property type="entry name" value="HATPase"/>
    <property type="match status" value="1"/>
</dbReference>
<dbReference type="CDD" id="cd00082">
    <property type="entry name" value="HisKA"/>
    <property type="match status" value="1"/>
</dbReference>
<proteinExistence type="predicted"/>
<dbReference type="CDD" id="cd00156">
    <property type="entry name" value="REC"/>
    <property type="match status" value="1"/>
</dbReference>
<dbReference type="InterPro" id="IPR001789">
    <property type="entry name" value="Sig_transdc_resp-reg_receiver"/>
</dbReference>
<dbReference type="InterPro" id="IPR003594">
    <property type="entry name" value="HATPase_dom"/>
</dbReference>
<dbReference type="EC" id="2.7.13.3" evidence="2"/>
<dbReference type="InterPro" id="IPR003661">
    <property type="entry name" value="HisK_dim/P_dom"/>
</dbReference>
<dbReference type="Gene3D" id="3.40.50.2300">
    <property type="match status" value="1"/>
</dbReference>
<reference evidence="10 11" key="1">
    <citation type="submission" date="2023-07" db="EMBL/GenBank/DDBJ databases">
        <title>Sorghum-associated microbial communities from plants grown in Nebraska, USA.</title>
        <authorList>
            <person name="Schachtman D."/>
        </authorList>
    </citation>
    <scope>NUCLEOTIDE SEQUENCE [LARGE SCALE GENOMIC DNA]</scope>
    <source>
        <strain evidence="10 11">DS1607</strain>
    </source>
</reference>
<evidence type="ECO:0000256" key="1">
    <source>
        <dbReference type="ARBA" id="ARBA00000085"/>
    </source>
</evidence>
<sequence>MAARPPSRPSWPTQSCRSDRVQTALAAVNRRIKQNKRMGTPPSETPLDQRVLREQIASFYQIYNTIFRSRMAFVLVIGAIMYAEIPTRAVIVYTVAHFLLSLTILLIPRWTSQTPVCESPRWLRTITVCVLLAGVADGIAPWLFVQPGHVPLTAVLMVVLMANCARAAQSLRPFKVALVGHVVAVMLSLIAALIHEGGTYYYFLAAFATVHLAMLVRAGMQENNELTAALTLRFENEQLATRLHEQVLETERISREKTRFLTTASHDLRQPLHAISLFGAALESQLRGTREGINAQRLMKAVNALSHSLETMLDISRIDAGVVKPALQSVPIDPLLISLNHVFGPLAEQKSLQLRMRASGLHVRTDPQLLSRMLANLIDNALKYTTEGGVVVAARVRGKRVWIDVRDTGTGIAQAQHERIFDEFYQIGNPGRDRSLGLGIGLSIVKRLSKILDHPVEMRSRPGRGTSFRISLPHDPAPLAGRADAHADAQDALSAEAMPERVLLLDDEADIREAMAELLGTWGIQLTAVGNEAEAVHAMEEARTSGKPFDLLVCDYRLSEATDGAAVGLRLRADFDADLPFLLISGETAPDRLRRVHELGIPLIAKPVEASALRHVISVVSRARPLR</sequence>
<feature type="transmembrane region" description="Helical" evidence="7">
    <location>
        <begin position="89"/>
        <end position="110"/>
    </location>
</feature>
<comment type="catalytic activity">
    <reaction evidence="1">
        <text>ATP + protein L-histidine = ADP + protein N-phospho-L-histidine.</text>
        <dbReference type="EC" id="2.7.13.3"/>
    </reaction>
</comment>
<dbReference type="PRINTS" id="PR00344">
    <property type="entry name" value="BCTRLSENSOR"/>
</dbReference>
<feature type="transmembrane region" description="Helical" evidence="7">
    <location>
        <begin position="150"/>
        <end position="169"/>
    </location>
</feature>
<feature type="domain" description="Response regulatory" evidence="9">
    <location>
        <begin position="501"/>
        <end position="621"/>
    </location>
</feature>
<keyword evidence="5" id="KW-0418">Kinase</keyword>
<dbReference type="SMART" id="SM00388">
    <property type="entry name" value="HisKA"/>
    <property type="match status" value="1"/>
</dbReference>
<dbReference type="InterPro" id="IPR036097">
    <property type="entry name" value="HisK_dim/P_sf"/>
</dbReference>
<feature type="transmembrane region" description="Helical" evidence="7">
    <location>
        <begin position="176"/>
        <end position="194"/>
    </location>
</feature>
<dbReference type="Pfam" id="PF00072">
    <property type="entry name" value="Response_reg"/>
    <property type="match status" value="1"/>
</dbReference>
<dbReference type="InterPro" id="IPR004358">
    <property type="entry name" value="Sig_transdc_His_kin-like_C"/>
</dbReference>
<accession>A0ABT9S8Y5</accession>
<name>A0ABT9S8Y5_9BURK</name>
<dbReference type="InterPro" id="IPR036890">
    <property type="entry name" value="HATPase_C_sf"/>
</dbReference>
<evidence type="ECO:0000256" key="4">
    <source>
        <dbReference type="ARBA" id="ARBA00022679"/>
    </source>
</evidence>
<evidence type="ECO:0000256" key="3">
    <source>
        <dbReference type="ARBA" id="ARBA00022553"/>
    </source>
</evidence>
<evidence type="ECO:0000259" key="8">
    <source>
        <dbReference type="PROSITE" id="PS50109"/>
    </source>
</evidence>
<keyword evidence="7" id="KW-0812">Transmembrane</keyword>
<dbReference type="SUPFAM" id="SSF47384">
    <property type="entry name" value="Homodimeric domain of signal transducing histidine kinase"/>
    <property type="match status" value="1"/>
</dbReference>
<comment type="caution">
    <text evidence="10">The sequence shown here is derived from an EMBL/GenBank/DDBJ whole genome shotgun (WGS) entry which is preliminary data.</text>
</comment>
<evidence type="ECO:0000256" key="6">
    <source>
        <dbReference type="PROSITE-ProRule" id="PRU00169"/>
    </source>
</evidence>